<dbReference type="Proteomes" id="UP000184233">
    <property type="component" value="Unassembled WGS sequence"/>
</dbReference>
<organism evidence="2 3">
    <name type="scientific">Candidatus Kapaibacterium thiocyanatum</name>
    <dbReference type="NCBI Taxonomy" id="1895771"/>
    <lineage>
        <taxon>Bacteria</taxon>
        <taxon>Pseudomonadati</taxon>
        <taxon>Candidatus Kapaibacteriota</taxon>
        <taxon>Candidatus Kapaibacteriia</taxon>
        <taxon>Candidatus Kapaibacteriales</taxon>
        <taxon>Candidatus Kapaibacteriaceae</taxon>
        <taxon>Candidatus Kapaibacterium</taxon>
    </lineage>
</organism>
<accession>A0A1M3L6W6</accession>
<evidence type="ECO:0008006" key="4">
    <source>
        <dbReference type="Google" id="ProtNLM"/>
    </source>
</evidence>
<proteinExistence type="predicted"/>
<dbReference type="AlphaFoldDB" id="A0A1M3L6W6"/>
<name>A0A1M3L6W6_9BACT</name>
<evidence type="ECO:0000313" key="3">
    <source>
        <dbReference type="Proteomes" id="UP000184233"/>
    </source>
</evidence>
<gene>
    <name evidence="2" type="ORF">BGO89_01405</name>
</gene>
<feature type="chain" id="PRO_5012137901" description="Lipocalin-like domain-containing protein" evidence="1">
    <location>
        <begin position="23"/>
        <end position="249"/>
    </location>
</feature>
<keyword evidence="1" id="KW-0732">Signal</keyword>
<evidence type="ECO:0000313" key="2">
    <source>
        <dbReference type="EMBL" id="OJX61264.1"/>
    </source>
</evidence>
<comment type="caution">
    <text evidence="2">The sequence shown here is derived from an EMBL/GenBank/DDBJ whole genome shotgun (WGS) entry which is preliminary data.</text>
</comment>
<sequence>MKIASVILSFALGLAMTSALQAQTLSDLAGTWLNTQYIDGLKQRFTIMTGTVGKAAPLAVQIPAGKGERIATTVFDGPTKGLGCTLEREKTAKEYVVRLGCGTGDSTRQWIVGIDERRQEYIALYAATDLDAPPAVYGRMPSKNQSLGFILERAVNASLLTGTYQDERGRTFTFRNDQSAVWPDATIRYHVAYDADGTDTDYFTIDGAKSGSTRGYAFERTATTLKIFTLRTVKGRHTRGALIHTLTKR</sequence>
<protein>
    <recommendedName>
        <fullName evidence="4">Lipocalin-like domain-containing protein</fullName>
    </recommendedName>
</protein>
<dbReference type="EMBL" id="MKVH01000002">
    <property type="protein sequence ID" value="OJX61264.1"/>
    <property type="molecule type" value="Genomic_DNA"/>
</dbReference>
<reference evidence="2 3" key="1">
    <citation type="submission" date="2016-09" db="EMBL/GenBank/DDBJ databases">
        <title>Genome-resolved meta-omics ties microbial dynamics to process performance in biotechnology for thiocyanate degradation.</title>
        <authorList>
            <person name="Kantor R.S."/>
            <person name="Huddy R.J."/>
            <person name="Iyer R."/>
            <person name="Thomas B.C."/>
            <person name="Brown C.T."/>
            <person name="Anantharaman K."/>
            <person name="Tringe S."/>
            <person name="Hettich R.L."/>
            <person name="Harrison S.T."/>
            <person name="Banfield J.F."/>
        </authorList>
    </citation>
    <scope>NUCLEOTIDE SEQUENCE [LARGE SCALE GENOMIC DNA]</scope>
    <source>
        <strain evidence="2">59-99</strain>
    </source>
</reference>
<feature type="signal peptide" evidence="1">
    <location>
        <begin position="1"/>
        <end position="22"/>
    </location>
</feature>
<evidence type="ECO:0000256" key="1">
    <source>
        <dbReference type="SAM" id="SignalP"/>
    </source>
</evidence>